<protein>
    <submittedName>
        <fullName evidence="1">Uncharacterized protein</fullName>
    </submittedName>
</protein>
<evidence type="ECO:0000313" key="1">
    <source>
        <dbReference type="EMBL" id="RDB17241.1"/>
    </source>
</evidence>
<comment type="caution">
    <text evidence="1">The sequence shown here is derived from an EMBL/GenBank/DDBJ whole genome shotgun (WGS) entry which is preliminary data.</text>
</comment>
<proteinExistence type="predicted"/>
<reference evidence="1" key="1">
    <citation type="submission" date="2018-04" db="EMBL/GenBank/DDBJ databases">
        <title>Whole genome sequencing of Hypsizygus marmoreus.</title>
        <authorList>
            <person name="Choi I.-G."/>
            <person name="Min B."/>
            <person name="Kim J.-G."/>
            <person name="Kim S."/>
            <person name="Oh Y.-L."/>
            <person name="Kong W.-S."/>
            <person name="Park H."/>
            <person name="Jeong J."/>
            <person name="Song E.-S."/>
        </authorList>
    </citation>
    <scope>NUCLEOTIDE SEQUENCE [LARGE SCALE GENOMIC DNA]</scope>
    <source>
        <strain evidence="1">51987-8</strain>
    </source>
</reference>
<dbReference type="EMBL" id="LUEZ02000113">
    <property type="protein sequence ID" value="RDB17241.1"/>
    <property type="molecule type" value="Genomic_DNA"/>
</dbReference>
<organism evidence="1 2">
    <name type="scientific">Hypsizygus marmoreus</name>
    <name type="common">White beech mushroom</name>
    <name type="synonym">Agaricus marmoreus</name>
    <dbReference type="NCBI Taxonomy" id="39966"/>
    <lineage>
        <taxon>Eukaryota</taxon>
        <taxon>Fungi</taxon>
        <taxon>Dikarya</taxon>
        <taxon>Basidiomycota</taxon>
        <taxon>Agaricomycotina</taxon>
        <taxon>Agaricomycetes</taxon>
        <taxon>Agaricomycetidae</taxon>
        <taxon>Agaricales</taxon>
        <taxon>Tricholomatineae</taxon>
        <taxon>Lyophyllaceae</taxon>
        <taxon>Hypsizygus</taxon>
    </lineage>
</organism>
<gene>
    <name evidence="1" type="ORF">Hypma_001764</name>
</gene>
<accession>A0A369J5C0</accession>
<name>A0A369J5C0_HYPMA</name>
<sequence>MPLAYATSLSNSNDVFRCTPAWLRFNVCSFLGKDIIAGSRGPAAHCLTLRLTHSGSLNPLLFDCFHATRSRLIPSSIVLVSVPFHSPGISVPRTMAEYIFNRMRSRSCRGPIEKYIPSILPSAPFGSTANGWIAVAESPSFEGVIFLTSRDRPFIPLNLRLNVAGVLHPFIRRLKTFCVDTLELDLITPGHCGPSSRMMNLYHAFHDIQFLDTRPAAITHDILSHLARLPTLVELGIEIGEFSQCLDLLHHPSFNKLQYLTITQCDRAGDWDSRPLFQILHQHISPALLHVFDQAMGTTPPATLTKFLLSVASCPELVDAPLRSDASHLSPYAEYGPIIHRPIFAGLMYVCTLPKCRKTQEIATGFSVSGSLVLSVVFRCCWCGIGVG</sequence>
<dbReference type="AlphaFoldDB" id="A0A369J5C0"/>
<keyword evidence="2" id="KW-1185">Reference proteome</keyword>
<dbReference type="InParanoid" id="A0A369J5C0"/>
<dbReference type="Proteomes" id="UP000076154">
    <property type="component" value="Unassembled WGS sequence"/>
</dbReference>
<evidence type="ECO:0000313" key="2">
    <source>
        <dbReference type="Proteomes" id="UP000076154"/>
    </source>
</evidence>